<accession>K9W6A4</accession>
<gene>
    <name evidence="4" type="ORF">Cri9333_4950</name>
</gene>
<keyword evidence="4" id="KW-0614">Plasmid</keyword>
<geneLocation type="plasmid" evidence="4 5">
    <name>pCRI9333.06</name>
</geneLocation>
<feature type="chain" id="PRO_5003937347" evidence="3">
    <location>
        <begin position="26"/>
        <end position="326"/>
    </location>
</feature>
<dbReference type="RefSeq" id="WP_015205627.1">
    <property type="nucleotide sequence ID" value="NC_019755.1"/>
</dbReference>
<dbReference type="Proteomes" id="UP000010472">
    <property type="component" value="Plasmid pCRI9333.06"/>
</dbReference>
<reference evidence="4 5" key="1">
    <citation type="submission" date="2012-06" db="EMBL/GenBank/DDBJ databases">
        <title>Finished plasmid 6 of genome of Crinalium epipsammum PCC 9333.</title>
        <authorList>
            <consortium name="US DOE Joint Genome Institute"/>
            <person name="Gugger M."/>
            <person name="Coursin T."/>
            <person name="Rippka R."/>
            <person name="Tandeau De Marsac N."/>
            <person name="Huntemann M."/>
            <person name="Wei C.-L."/>
            <person name="Han J."/>
            <person name="Detter J.C."/>
            <person name="Han C."/>
            <person name="Tapia R."/>
            <person name="Davenport K."/>
            <person name="Daligault H."/>
            <person name="Erkkila T."/>
            <person name="Gu W."/>
            <person name="Munk A.C.C."/>
            <person name="Teshima H."/>
            <person name="Xu Y."/>
            <person name="Chain P."/>
            <person name="Chen A."/>
            <person name="Krypides N."/>
            <person name="Mavromatis K."/>
            <person name="Markowitz V."/>
            <person name="Szeto E."/>
            <person name="Ivanova N."/>
            <person name="Mikhailova N."/>
            <person name="Ovchinnikova G."/>
            <person name="Pagani I."/>
            <person name="Pati A."/>
            <person name="Goodwin L."/>
            <person name="Peters L."/>
            <person name="Pitluck S."/>
            <person name="Woyke T."/>
            <person name="Kerfeld C."/>
        </authorList>
    </citation>
    <scope>NUCLEOTIDE SEQUENCE [LARGE SCALE GENOMIC DNA]</scope>
    <source>
        <strain evidence="4 5">PCC 9333</strain>
        <plasmid evidence="5">Plasmid pCRI9333.06</plasmid>
    </source>
</reference>
<dbReference type="HOGENOM" id="CLU_851827_0_0_3"/>
<evidence type="ECO:0000256" key="1">
    <source>
        <dbReference type="SAM" id="MobiDB-lite"/>
    </source>
</evidence>
<proteinExistence type="predicted"/>
<sequence length="326" mass="37181">MLVKFIVCAILSCTLSVWSTPIAFAQNSQTNSSITSSALKIALIIWLMIALFYVLIFAFNKMIDRDSRNISHYRSIKDSPSNSSSNIPSQSGSQSVSQPASQSVEEISVLYPSSLEFSISISKAWNLRGFDDLNDRLDEQQRTFTNQVNSLISTALINLTPEVADRVNILDNSLLHNIALKQLSNVLSENRCEFLKPILIAPYLSLVDETVSECRRYRIREASKTGNEQLKDLARRITKNDSNRSEIENIAKQEFSEKDFDLFKKTILKLYKKIPYSYYGIYKALQLKNKEENAKTVEEKAYLNEFIFYINRAASEAEKAENQEYS</sequence>
<evidence type="ECO:0000313" key="5">
    <source>
        <dbReference type="Proteomes" id="UP000010472"/>
    </source>
</evidence>
<dbReference type="KEGG" id="cep:Cri9333_4950"/>
<evidence type="ECO:0000256" key="3">
    <source>
        <dbReference type="SAM" id="SignalP"/>
    </source>
</evidence>
<keyword evidence="2" id="KW-1133">Transmembrane helix</keyword>
<protein>
    <submittedName>
        <fullName evidence="4">Uncharacterized protein</fullName>
    </submittedName>
</protein>
<feature type="signal peptide" evidence="3">
    <location>
        <begin position="1"/>
        <end position="25"/>
    </location>
</feature>
<keyword evidence="2" id="KW-0812">Transmembrane</keyword>
<evidence type="ECO:0000313" key="4">
    <source>
        <dbReference type="EMBL" id="AFZ15706.1"/>
    </source>
</evidence>
<keyword evidence="5" id="KW-1185">Reference proteome</keyword>
<feature type="compositionally biased region" description="Low complexity" evidence="1">
    <location>
        <begin position="79"/>
        <end position="97"/>
    </location>
</feature>
<feature type="region of interest" description="Disordered" evidence="1">
    <location>
        <begin position="74"/>
        <end position="97"/>
    </location>
</feature>
<evidence type="ECO:0000256" key="2">
    <source>
        <dbReference type="SAM" id="Phobius"/>
    </source>
</evidence>
<name>K9W6A4_9CYAN</name>
<keyword evidence="2" id="KW-0472">Membrane</keyword>
<dbReference type="EMBL" id="CP003626">
    <property type="protein sequence ID" value="AFZ15706.1"/>
    <property type="molecule type" value="Genomic_DNA"/>
</dbReference>
<dbReference type="AlphaFoldDB" id="K9W6A4"/>
<feature type="transmembrane region" description="Helical" evidence="2">
    <location>
        <begin position="41"/>
        <end position="59"/>
    </location>
</feature>
<keyword evidence="3" id="KW-0732">Signal</keyword>
<organism evidence="4 5">
    <name type="scientific">Crinalium epipsammum PCC 9333</name>
    <dbReference type="NCBI Taxonomy" id="1173022"/>
    <lineage>
        <taxon>Bacteria</taxon>
        <taxon>Bacillati</taxon>
        <taxon>Cyanobacteriota</taxon>
        <taxon>Cyanophyceae</taxon>
        <taxon>Gomontiellales</taxon>
        <taxon>Gomontiellaceae</taxon>
        <taxon>Crinalium</taxon>
    </lineage>
</organism>